<keyword evidence="1" id="KW-0812">Transmembrane</keyword>
<feature type="transmembrane region" description="Helical" evidence="1">
    <location>
        <begin position="146"/>
        <end position="164"/>
    </location>
</feature>
<reference evidence="2 3" key="1">
    <citation type="journal article" date="2019" name="Int. J. Syst. Evol. Microbiol.">
        <title>The Global Catalogue of Microorganisms (GCM) 10K type strain sequencing project: providing services to taxonomists for standard genome sequencing and annotation.</title>
        <authorList>
            <consortium name="The Broad Institute Genomics Platform"/>
            <consortium name="The Broad Institute Genome Sequencing Center for Infectious Disease"/>
            <person name="Wu L."/>
            <person name="Ma J."/>
        </authorList>
    </citation>
    <scope>NUCLEOTIDE SEQUENCE [LARGE SCALE GENOMIC DNA]</scope>
    <source>
        <strain evidence="2 3">LMG 29247</strain>
    </source>
</reference>
<organism evidence="2 3">
    <name type="scientific">Natrinema soli</name>
    <dbReference type="NCBI Taxonomy" id="1930624"/>
    <lineage>
        <taxon>Archaea</taxon>
        <taxon>Methanobacteriati</taxon>
        <taxon>Methanobacteriota</taxon>
        <taxon>Stenosarchaea group</taxon>
        <taxon>Halobacteria</taxon>
        <taxon>Halobacteriales</taxon>
        <taxon>Natrialbaceae</taxon>
        <taxon>Natrinema</taxon>
    </lineage>
</organism>
<evidence type="ECO:0000313" key="2">
    <source>
        <dbReference type="EMBL" id="MFC6763626.1"/>
    </source>
</evidence>
<dbReference type="AlphaFoldDB" id="A0ABD5SIX7"/>
<keyword evidence="1" id="KW-1133">Transmembrane helix</keyword>
<name>A0ABD5SIX7_9EURY</name>
<protein>
    <submittedName>
        <fullName evidence="2">Uncharacterized protein</fullName>
    </submittedName>
</protein>
<accession>A0ABD5SIX7</accession>
<dbReference type="EMBL" id="JBHSWV010000007">
    <property type="protein sequence ID" value="MFC6763626.1"/>
    <property type="molecule type" value="Genomic_DNA"/>
</dbReference>
<gene>
    <name evidence="2" type="ORF">ACFQE6_00570</name>
</gene>
<evidence type="ECO:0000256" key="1">
    <source>
        <dbReference type="SAM" id="Phobius"/>
    </source>
</evidence>
<comment type="caution">
    <text evidence="2">The sequence shown here is derived from an EMBL/GenBank/DDBJ whole genome shotgun (WGS) entry which is preliminary data.</text>
</comment>
<dbReference type="Proteomes" id="UP001596383">
    <property type="component" value="Unassembled WGS sequence"/>
</dbReference>
<evidence type="ECO:0000313" key="3">
    <source>
        <dbReference type="Proteomes" id="UP001596383"/>
    </source>
</evidence>
<feature type="transmembrane region" description="Helical" evidence="1">
    <location>
        <begin position="96"/>
        <end position="115"/>
    </location>
</feature>
<dbReference type="RefSeq" id="WP_273736745.1">
    <property type="nucleotide sequence ID" value="NZ_JAQIVI010000007.1"/>
</dbReference>
<sequence>MSFPSAGLILEITPFLSTIVVEIATAGGEGKFEGEFQKQPEYGVIGDSPASAENIRYTALFSYHYEQSMRYFDIATIAAFVIFITKLYTAEGTSELIVSAAVISICFIVGLRVWMRRYFELKTPTEYARKDLLYTYRGLIIRKGDLAIMAANLAPVMCLVFLDLM</sequence>
<keyword evidence="1" id="KW-0472">Membrane</keyword>
<keyword evidence="3" id="KW-1185">Reference proteome</keyword>
<proteinExistence type="predicted"/>